<name>A0A0C3BM03_PILCF</name>
<dbReference type="PANTHER" id="PTHR31223">
    <property type="entry name" value="LOG FAMILY PROTEIN YJL055W"/>
    <property type="match status" value="1"/>
</dbReference>
<feature type="region of interest" description="Disordered" evidence="1">
    <location>
        <begin position="244"/>
        <end position="265"/>
    </location>
</feature>
<proteinExistence type="predicted"/>
<dbReference type="SUPFAM" id="SSF102405">
    <property type="entry name" value="MCP/YpsA-like"/>
    <property type="match status" value="1"/>
</dbReference>
<dbReference type="GO" id="GO:0005829">
    <property type="term" value="C:cytosol"/>
    <property type="evidence" value="ECO:0007669"/>
    <property type="project" value="TreeGrafter"/>
</dbReference>
<dbReference type="InterPro" id="IPR031100">
    <property type="entry name" value="LOG_fam"/>
</dbReference>
<dbReference type="AlphaFoldDB" id="A0A0C3BM03"/>
<accession>A0A0C3BM03</accession>
<dbReference type="Pfam" id="PF03641">
    <property type="entry name" value="Lysine_decarbox"/>
    <property type="match status" value="1"/>
</dbReference>
<sequence>MSTKQPTAVAVYCGSSIGTQKSYQLAALSLGKSLASSSRPLIYGGGSKGIMGVVSGSVLESGGEVTGVVPWAMVKAGGEGDKGVGVGSRDYHIVLDEKGRERVNTIVVDSMHERKIEMAKRVCGFIGLPGGFGTFEEILEVITWTQLGIHNKPVVLINVLGFYDPLRTLIHSAIRSGFIEPASKRLVLFVDGPPNLLPNATAIPKEDPEWIKAHEEFDWGTAALEALDGWDREVVSRKSPFDWGRRRNAGVGADVDQDEGGLAGA</sequence>
<dbReference type="Gene3D" id="3.40.50.450">
    <property type="match status" value="1"/>
</dbReference>
<dbReference type="GO" id="GO:0016799">
    <property type="term" value="F:hydrolase activity, hydrolyzing N-glycosyl compounds"/>
    <property type="evidence" value="ECO:0007669"/>
    <property type="project" value="TreeGrafter"/>
</dbReference>
<evidence type="ECO:0000256" key="1">
    <source>
        <dbReference type="SAM" id="MobiDB-lite"/>
    </source>
</evidence>
<dbReference type="EMBL" id="KN832979">
    <property type="protein sequence ID" value="KIM87498.1"/>
    <property type="molecule type" value="Genomic_DNA"/>
</dbReference>
<dbReference type="Proteomes" id="UP000054166">
    <property type="component" value="Unassembled WGS sequence"/>
</dbReference>
<organism evidence="2 3">
    <name type="scientific">Piloderma croceum (strain F 1598)</name>
    <dbReference type="NCBI Taxonomy" id="765440"/>
    <lineage>
        <taxon>Eukaryota</taxon>
        <taxon>Fungi</taxon>
        <taxon>Dikarya</taxon>
        <taxon>Basidiomycota</taxon>
        <taxon>Agaricomycotina</taxon>
        <taxon>Agaricomycetes</taxon>
        <taxon>Agaricomycetidae</taxon>
        <taxon>Atheliales</taxon>
        <taxon>Atheliaceae</taxon>
        <taxon>Piloderma</taxon>
    </lineage>
</organism>
<dbReference type="InterPro" id="IPR005269">
    <property type="entry name" value="LOG"/>
</dbReference>
<dbReference type="OrthoDB" id="414463at2759"/>
<protein>
    <recommendedName>
        <fullName evidence="4">Cytokinin riboside 5'-monophosphate phosphoribohydrolase</fullName>
    </recommendedName>
</protein>
<dbReference type="HOGENOM" id="CLU_058336_1_1_1"/>
<dbReference type="NCBIfam" id="TIGR00730">
    <property type="entry name" value="Rossman fold protein, TIGR00730 family"/>
    <property type="match status" value="1"/>
</dbReference>
<dbReference type="InParanoid" id="A0A0C3BM03"/>
<evidence type="ECO:0008006" key="4">
    <source>
        <dbReference type="Google" id="ProtNLM"/>
    </source>
</evidence>
<keyword evidence="3" id="KW-1185">Reference proteome</keyword>
<reference evidence="2 3" key="1">
    <citation type="submission" date="2014-04" db="EMBL/GenBank/DDBJ databases">
        <authorList>
            <consortium name="DOE Joint Genome Institute"/>
            <person name="Kuo A."/>
            <person name="Tarkka M."/>
            <person name="Buscot F."/>
            <person name="Kohler A."/>
            <person name="Nagy L.G."/>
            <person name="Floudas D."/>
            <person name="Copeland A."/>
            <person name="Barry K.W."/>
            <person name="Cichocki N."/>
            <person name="Veneault-Fourrey C."/>
            <person name="LaButti K."/>
            <person name="Lindquist E.A."/>
            <person name="Lipzen A."/>
            <person name="Lundell T."/>
            <person name="Morin E."/>
            <person name="Murat C."/>
            <person name="Sun H."/>
            <person name="Tunlid A."/>
            <person name="Henrissat B."/>
            <person name="Grigoriev I.V."/>
            <person name="Hibbett D.S."/>
            <person name="Martin F."/>
            <person name="Nordberg H.P."/>
            <person name="Cantor M.N."/>
            <person name="Hua S.X."/>
        </authorList>
    </citation>
    <scope>NUCLEOTIDE SEQUENCE [LARGE SCALE GENOMIC DNA]</scope>
    <source>
        <strain evidence="2 3">F 1598</strain>
    </source>
</reference>
<dbReference type="PANTHER" id="PTHR31223:SF70">
    <property type="entry name" value="LOG FAMILY PROTEIN YJL055W"/>
    <property type="match status" value="1"/>
</dbReference>
<evidence type="ECO:0000313" key="3">
    <source>
        <dbReference type="Proteomes" id="UP000054166"/>
    </source>
</evidence>
<dbReference type="STRING" id="765440.A0A0C3BM03"/>
<gene>
    <name evidence="2" type="ORF">PILCRDRAFT_815023</name>
</gene>
<reference evidence="3" key="2">
    <citation type="submission" date="2015-01" db="EMBL/GenBank/DDBJ databases">
        <title>Evolutionary Origins and Diversification of the Mycorrhizal Mutualists.</title>
        <authorList>
            <consortium name="DOE Joint Genome Institute"/>
            <consortium name="Mycorrhizal Genomics Consortium"/>
            <person name="Kohler A."/>
            <person name="Kuo A."/>
            <person name="Nagy L.G."/>
            <person name="Floudas D."/>
            <person name="Copeland A."/>
            <person name="Barry K.W."/>
            <person name="Cichocki N."/>
            <person name="Veneault-Fourrey C."/>
            <person name="LaButti K."/>
            <person name="Lindquist E.A."/>
            <person name="Lipzen A."/>
            <person name="Lundell T."/>
            <person name="Morin E."/>
            <person name="Murat C."/>
            <person name="Riley R."/>
            <person name="Ohm R."/>
            <person name="Sun H."/>
            <person name="Tunlid A."/>
            <person name="Henrissat B."/>
            <person name="Grigoriev I.V."/>
            <person name="Hibbett D.S."/>
            <person name="Martin F."/>
        </authorList>
    </citation>
    <scope>NUCLEOTIDE SEQUENCE [LARGE SCALE GENOMIC DNA]</scope>
    <source>
        <strain evidence="3">F 1598</strain>
    </source>
</reference>
<evidence type="ECO:0000313" key="2">
    <source>
        <dbReference type="EMBL" id="KIM87498.1"/>
    </source>
</evidence>
<dbReference type="GO" id="GO:0009691">
    <property type="term" value="P:cytokinin biosynthetic process"/>
    <property type="evidence" value="ECO:0007669"/>
    <property type="project" value="InterPro"/>
</dbReference>